<protein>
    <recommendedName>
        <fullName evidence="1">CRAL-TRIO domain-containing protein</fullName>
    </recommendedName>
</protein>
<dbReference type="PRINTS" id="PR00180">
    <property type="entry name" value="CRETINALDHBP"/>
</dbReference>
<reference evidence="2 3" key="1">
    <citation type="journal article" date="2020" name="Cell">
        <title>Large-Scale Comparative Analyses of Tick Genomes Elucidate Their Genetic Diversity and Vector Capacities.</title>
        <authorList>
            <consortium name="Tick Genome and Microbiome Consortium (TIGMIC)"/>
            <person name="Jia N."/>
            <person name="Wang J."/>
            <person name="Shi W."/>
            <person name="Du L."/>
            <person name="Sun Y."/>
            <person name="Zhan W."/>
            <person name="Jiang J.F."/>
            <person name="Wang Q."/>
            <person name="Zhang B."/>
            <person name="Ji P."/>
            <person name="Bell-Sakyi L."/>
            <person name="Cui X.M."/>
            <person name="Yuan T.T."/>
            <person name="Jiang B.G."/>
            <person name="Yang W.F."/>
            <person name="Lam T.T."/>
            <person name="Chang Q.C."/>
            <person name="Ding S.J."/>
            <person name="Wang X.J."/>
            <person name="Zhu J.G."/>
            <person name="Ruan X.D."/>
            <person name="Zhao L."/>
            <person name="Wei J.T."/>
            <person name="Ye R.Z."/>
            <person name="Que T.C."/>
            <person name="Du C.H."/>
            <person name="Zhou Y.H."/>
            <person name="Cheng J.X."/>
            <person name="Dai P.F."/>
            <person name="Guo W.B."/>
            <person name="Han X.H."/>
            <person name="Huang E.J."/>
            <person name="Li L.F."/>
            <person name="Wei W."/>
            <person name="Gao Y.C."/>
            <person name="Liu J.Z."/>
            <person name="Shao H.Z."/>
            <person name="Wang X."/>
            <person name="Wang C.C."/>
            <person name="Yang T.C."/>
            <person name="Huo Q.B."/>
            <person name="Li W."/>
            <person name="Chen H.Y."/>
            <person name="Chen S.E."/>
            <person name="Zhou L.G."/>
            <person name="Ni X.B."/>
            <person name="Tian J.H."/>
            <person name="Sheng Y."/>
            <person name="Liu T."/>
            <person name="Pan Y.S."/>
            <person name="Xia L.Y."/>
            <person name="Li J."/>
            <person name="Zhao F."/>
            <person name="Cao W.C."/>
        </authorList>
    </citation>
    <scope>NUCLEOTIDE SEQUENCE [LARGE SCALE GENOMIC DNA]</scope>
    <source>
        <strain evidence="2">HaeL-2018</strain>
    </source>
</reference>
<dbReference type="InterPro" id="IPR036865">
    <property type="entry name" value="CRAL-TRIO_dom_sf"/>
</dbReference>
<feature type="domain" description="CRAL-TRIO" evidence="1">
    <location>
        <begin position="61"/>
        <end position="222"/>
    </location>
</feature>
<dbReference type="InterPro" id="IPR001251">
    <property type="entry name" value="CRAL-TRIO_dom"/>
</dbReference>
<keyword evidence="3" id="KW-1185">Reference proteome</keyword>
<dbReference type="SUPFAM" id="SSF52087">
    <property type="entry name" value="CRAL/TRIO domain"/>
    <property type="match status" value="1"/>
</dbReference>
<dbReference type="CDD" id="cd00170">
    <property type="entry name" value="SEC14"/>
    <property type="match status" value="1"/>
</dbReference>
<dbReference type="OrthoDB" id="6492337at2759"/>
<dbReference type="SMART" id="SM01100">
    <property type="entry name" value="CRAL_TRIO_N"/>
    <property type="match status" value="1"/>
</dbReference>
<dbReference type="EMBL" id="JABSTR010000006">
    <property type="protein sequence ID" value="KAH9374179.1"/>
    <property type="molecule type" value="Genomic_DNA"/>
</dbReference>
<comment type="caution">
    <text evidence="2">The sequence shown here is derived from an EMBL/GenBank/DDBJ whole genome shotgun (WGS) entry which is preliminary data.</text>
</comment>
<organism evidence="2 3">
    <name type="scientific">Haemaphysalis longicornis</name>
    <name type="common">Bush tick</name>
    <dbReference type="NCBI Taxonomy" id="44386"/>
    <lineage>
        <taxon>Eukaryota</taxon>
        <taxon>Metazoa</taxon>
        <taxon>Ecdysozoa</taxon>
        <taxon>Arthropoda</taxon>
        <taxon>Chelicerata</taxon>
        <taxon>Arachnida</taxon>
        <taxon>Acari</taxon>
        <taxon>Parasitiformes</taxon>
        <taxon>Ixodida</taxon>
        <taxon>Ixodoidea</taxon>
        <taxon>Ixodidae</taxon>
        <taxon>Haemaphysalinae</taxon>
        <taxon>Haemaphysalis</taxon>
    </lineage>
</organism>
<dbReference type="InterPro" id="IPR011074">
    <property type="entry name" value="CRAL/TRIO_N_dom"/>
</dbReference>
<dbReference type="AlphaFoldDB" id="A0A9J6GG89"/>
<sequence length="248" mass="29018">MRRTGDKSLDCPADDAFLVKYLRCRKYRVEETFEVIRNYFRVRKRLPDVFINLSPHNIPYHKIIVQNRLIQIAKQRDPQGRAVAMMKLGAWNTGICSITDLLRAALVMAEWTLENEETQIRGVVGVFDLKGFNISHLAHFTPFFIKKLAHIVEDCYPSRLKAVHVLNNPYFYELLYAMIKPFMKSKLAQRFHFTGCDLSKLHGILPPECIPAEFGGTNEEFDYCSQERDVKSTEDYYQRVSRWGYHTE</sequence>
<dbReference type="GO" id="GO:0016020">
    <property type="term" value="C:membrane"/>
    <property type="evidence" value="ECO:0007669"/>
    <property type="project" value="TreeGrafter"/>
</dbReference>
<evidence type="ECO:0000313" key="3">
    <source>
        <dbReference type="Proteomes" id="UP000821853"/>
    </source>
</evidence>
<evidence type="ECO:0000313" key="2">
    <source>
        <dbReference type="EMBL" id="KAH9374179.1"/>
    </source>
</evidence>
<dbReference type="Pfam" id="PF00650">
    <property type="entry name" value="CRAL_TRIO"/>
    <property type="match status" value="1"/>
</dbReference>
<dbReference type="OMA" id="RESWVNE"/>
<dbReference type="PANTHER" id="PTHR10174:SF130">
    <property type="entry name" value="ALPHA-TOCOPHEROL TRANSFER PROTEIN-LIKE"/>
    <property type="match status" value="1"/>
</dbReference>
<gene>
    <name evidence="2" type="ORF">HPB48_002362</name>
</gene>
<dbReference type="Proteomes" id="UP000821853">
    <property type="component" value="Chromosome 4"/>
</dbReference>
<dbReference type="InterPro" id="IPR036273">
    <property type="entry name" value="CRAL/TRIO_N_dom_sf"/>
</dbReference>
<dbReference type="SUPFAM" id="SSF46938">
    <property type="entry name" value="CRAL/TRIO N-terminal domain"/>
    <property type="match status" value="1"/>
</dbReference>
<dbReference type="Gene3D" id="1.10.8.20">
    <property type="entry name" value="N-terminal domain of phosphatidylinositol transfer protein sec14p"/>
    <property type="match status" value="1"/>
</dbReference>
<dbReference type="VEuPathDB" id="VectorBase:HLOH_041746"/>
<dbReference type="PANTHER" id="PTHR10174">
    <property type="entry name" value="ALPHA-TOCOPHEROL TRANSFER PROTEIN-RELATED"/>
    <property type="match status" value="1"/>
</dbReference>
<accession>A0A9J6GG89</accession>
<dbReference type="PROSITE" id="PS50191">
    <property type="entry name" value="CRAL_TRIO"/>
    <property type="match status" value="1"/>
</dbReference>
<dbReference type="GO" id="GO:1902936">
    <property type="term" value="F:phosphatidylinositol bisphosphate binding"/>
    <property type="evidence" value="ECO:0007669"/>
    <property type="project" value="TreeGrafter"/>
</dbReference>
<name>A0A9J6GG89_HAELO</name>
<dbReference type="Gene3D" id="3.40.525.10">
    <property type="entry name" value="CRAL-TRIO lipid binding domain"/>
    <property type="match status" value="1"/>
</dbReference>
<proteinExistence type="predicted"/>
<dbReference type="SMART" id="SM00516">
    <property type="entry name" value="SEC14"/>
    <property type="match status" value="1"/>
</dbReference>
<evidence type="ECO:0000259" key="1">
    <source>
        <dbReference type="PROSITE" id="PS50191"/>
    </source>
</evidence>